<organism evidence="1 2">
    <name type="scientific">Rhipicephalus sanguineus</name>
    <name type="common">Brown dog tick</name>
    <name type="synonym">Ixodes sanguineus</name>
    <dbReference type="NCBI Taxonomy" id="34632"/>
    <lineage>
        <taxon>Eukaryota</taxon>
        <taxon>Metazoa</taxon>
        <taxon>Ecdysozoa</taxon>
        <taxon>Arthropoda</taxon>
        <taxon>Chelicerata</taxon>
        <taxon>Arachnida</taxon>
        <taxon>Acari</taxon>
        <taxon>Parasitiformes</taxon>
        <taxon>Ixodida</taxon>
        <taxon>Ixodoidea</taxon>
        <taxon>Ixodidae</taxon>
        <taxon>Rhipicephalinae</taxon>
        <taxon>Rhipicephalus</taxon>
        <taxon>Rhipicephalus</taxon>
    </lineage>
</organism>
<dbReference type="InterPro" id="IPR012674">
    <property type="entry name" value="Calycin"/>
</dbReference>
<evidence type="ECO:0008006" key="3">
    <source>
        <dbReference type="Google" id="ProtNLM"/>
    </source>
</evidence>
<dbReference type="OMA" id="KATFVWT"/>
<protein>
    <recommendedName>
        <fullName evidence="3">Lipocalin</fullName>
    </recommendedName>
</protein>
<comment type="caution">
    <text evidence="1">The sequence shown here is derived from an EMBL/GenBank/DDBJ whole genome shotgun (WGS) entry which is preliminary data.</text>
</comment>
<evidence type="ECO:0000313" key="2">
    <source>
        <dbReference type="Proteomes" id="UP000821837"/>
    </source>
</evidence>
<dbReference type="AlphaFoldDB" id="A0A9D4PKZ0"/>
<sequence>MDSDNDTIFECLTSNRTHIDYETKKATFVWTVGGTRNVPKQEVPFFVSPGSTPGTMDMLIGDDPDVKEGIFYYFGQDCIVMDLEYRGHLCILWTARYLMHHVPPECIDQFVDTCGVDVDPRRRDLCPDD</sequence>
<dbReference type="Gene3D" id="2.40.128.20">
    <property type="match status" value="1"/>
</dbReference>
<keyword evidence="2" id="KW-1185">Reference proteome</keyword>
<evidence type="ECO:0000313" key="1">
    <source>
        <dbReference type="EMBL" id="KAH7943596.1"/>
    </source>
</evidence>
<accession>A0A9D4PKZ0</accession>
<reference evidence="1" key="1">
    <citation type="journal article" date="2020" name="Cell">
        <title>Large-Scale Comparative Analyses of Tick Genomes Elucidate Their Genetic Diversity and Vector Capacities.</title>
        <authorList>
            <consortium name="Tick Genome and Microbiome Consortium (TIGMIC)"/>
            <person name="Jia N."/>
            <person name="Wang J."/>
            <person name="Shi W."/>
            <person name="Du L."/>
            <person name="Sun Y."/>
            <person name="Zhan W."/>
            <person name="Jiang J.F."/>
            <person name="Wang Q."/>
            <person name="Zhang B."/>
            <person name="Ji P."/>
            <person name="Bell-Sakyi L."/>
            <person name="Cui X.M."/>
            <person name="Yuan T.T."/>
            <person name="Jiang B.G."/>
            <person name="Yang W.F."/>
            <person name="Lam T.T."/>
            <person name="Chang Q.C."/>
            <person name="Ding S.J."/>
            <person name="Wang X.J."/>
            <person name="Zhu J.G."/>
            <person name="Ruan X.D."/>
            <person name="Zhao L."/>
            <person name="Wei J.T."/>
            <person name="Ye R.Z."/>
            <person name="Que T.C."/>
            <person name="Du C.H."/>
            <person name="Zhou Y.H."/>
            <person name="Cheng J.X."/>
            <person name="Dai P.F."/>
            <person name="Guo W.B."/>
            <person name="Han X.H."/>
            <person name="Huang E.J."/>
            <person name="Li L.F."/>
            <person name="Wei W."/>
            <person name="Gao Y.C."/>
            <person name="Liu J.Z."/>
            <person name="Shao H.Z."/>
            <person name="Wang X."/>
            <person name="Wang C.C."/>
            <person name="Yang T.C."/>
            <person name="Huo Q.B."/>
            <person name="Li W."/>
            <person name="Chen H.Y."/>
            <person name="Chen S.E."/>
            <person name="Zhou L.G."/>
            <person name="Ni X.B."/>
            <person name="Tian J.H."/>
            <person name="Sheng Y."/>
            <person name="Liu T."/>
            <person name="Pan Y.S."/>
            <person name="Xia L.Y."/>
            <person name="Li J."/>
            <person name="Zhao F."/>
            <person name="Cao W.C."/>
        </authorList>
    </citation>
    <scope>NUCLEOTIDE SEQUENCE</scope>
    <source>
        <strain evidence="1">Rsan-2018</strain>
    </source>
</reference>
<dbReference type="OrthoDB" id="6493063at2759"/>
<dbReference type="VEuPathDB" id="VectorBase:RSAN_049109"/>
<name>A0A9D4PKZ0_RHISA</name>
<reference evidence="1" key="2">
    <citation type="submission" date="2021-09" db="EMBL/GenBank/DDBJ databases">
        <authorList>
            <person name="Jia N."/>
            <person name="Wang J."/>
            <person name="Shi W."/>
            <person name="Du L."/>
            <person name="Sun Y."/>
            <person name="Zhan W."/>
            <person name="Jiang J."/>
            <person name="Wang Q."/>
            <person name="Zhang B."/>
            <person name="Ji P."/>
            <person name="Sakyi L.B."/>
            <person name="Cui X."/>
            <person name="Yuan T."/>
            <person name="Jiang B."/>
            <person name="Yang W."/>
            <person name="Lam T.T.-Y."/>
            <person name="Chang Q."/>
            <person name="Ding S."/>
            <person name="Wang X."/>
            <person name="Zhu J."/>
            <person name="Ruan X."/>
            <person name="Zhao L."/>
            <person name="Wei J."/>
            <person name="Que T."/>
            <person name="Du C."/>
            <person name="Cheng J."/>
            <person name="Dai P."/>
            <person name="Han X."/>
            <person name="Huang E."/>
            <person name="Gao Y."/>
            <person name="Liu J."/>
            <person name="Shao H."/>
            <person name="Ye R."/>
            <person name="Li L."/>
            <person name="Wei W."/>
            <person name="Wang X."/>
            <person name="Wang C."/>
            <person name="Huo Q."/>
            <person name="Li W."/>
            <person name="Guo W."/>
            <person name="Chen H."/>
            <person name="Chen S."/>
            <person name="Zhou L."/>
            <person name="Zhou L."/>
            <person name="Ni X."/>
            <person name="Tian J."/>
            <person name="Zhou Y."/>
            <person name="Sheng Y."/>
            <person name="Liu T."/>
            <person name="Pan Y."/>
            <person name="Xia L."/>
            <person name="Li J."/>
            <person name="Zhao F."/>
            <person name="Cao W."/>
        </authorList>
    </citation>
    <scope>NUCLEOTIDE SEQUENCE</scope>
    <source>
        <strain evidence="1">Rsan-2018</strain>
        <tissue evidence="1">Larvae</tissue>
    </source>
</reference>
<dbReference type="EMBL" id="JABSTV010001253">
    <property type="protein sequence ID" value="KAH7943596.1"/>
    <property type="molecule type" value="Genomic_DNA"/>
</dbReference>
<gene>
    <name evidence="1" type="ORF">HPB52_009405</name>
</gene>
<proteinExistence type="predicted"/>
<dbReference type="Proteomes" id="UP000821837">
    <property type="component" value="Unassembled WGS sequence"/>
</dbReference>